<evidence type="ECO:0000313" key="5">
    <source>
        <dbReference type="Proteomes" id="UP001152888"/>
    </source>
</evidence>
<keyword evidence="2" id="KW-0479">Metal-binding</keyword>
<dbReference type="AlphaFoldDB" id="A0A9P0LKQ1"/>
<proteinExistence type="predicted"/>
<evidence type="ECO:0000313" key="4">
    <source>
        <dbReference type="EMBL" id="CAH1993146.1"/>
    </source>
</evidence>
<dbReference type="Pfam" id="PF13359">
    <property type="entry name" value="DDE_Tnp_4"/>
    <property type="match status" value="1"/>
</dbReference>
<feature type="domain" description="DDE Tnp4" evidence="3">
    <location>
        <begin position="6"/>
        <end position="121"/>
    </location>
</feature>
<comment type="cofactor">
    <cofactor evidence="1">
        <name>a divalent metal cation</name>
        <dbReference type="ChEBI" id="CHEBI:60240"/>
    </cofactor>
</comment>
<dbReference type="Proteomes" id="UP001152888">
    <property type="component" value="Unassembled WGS sequence"/>
</dbReference>
<dbReference type="EMBL" id="CAKOFQ010007165">
    <property type="protein sequence ID" value="CAH1993146.1"/>
    <property type="molecule type" value="Genomic_DNA"/>
</dbReference>
<dbReference type="GO" id="GO:0046872">
    <property type="term" value="F:metal ion binding"/>
    <property type="evidence" value="ECO:0007669"/>
    <property type="project" value="UniProtKB-KW"/>
</dbReference>
<evidence type="ECO:0000259" key="3">
    <source>
        <dbReference type="Pfam" id="PF13359"/>
    </source>
</evidence>
<evidence type="ECO:0000256" key="2">
    <source>
        <dbReference type="ARBA" id="ARBA00022723"/>
    </source>
</evidence>
<keyword evidence="5" id="KW-1185">Reference proteome</keyword>
<dbReference type="InterPro" id="IPR027806">
    <property type="entry name" value="HARBI1_dom"/>
</dbReference>
<protein>
    <recommendedName>
        <fullName evidence="3">DDE Tnp4 domain-containing protein</fullName>
    </recommendedName>
</protein>
<name>A0A9P0LKQ1_ACAOB</name>
<evidence type="ECO:0000256" key="1">
    <source>
        <dbReference type="ARBA" id="ARBA00001968"/>
    </source>
</evidence>
<gene>
    <name evidence="4" type="ORF">ACAOBT_LOCUS21331</name>
</gene>
<sequence>MVADLISDGGVIEYSSFYKKLKNGQLRLPPPTKPRNSNTSLPFVFIADEAFTLRSDFLKPFSRQDLNNEKKNFNYRLSRARCKVENAFGILSNRFRIFHTKISVNLEAIDKIVMATCILHNFLRRRYATVYSPENNLYKENIDDGTIELGIQSTHVNDLQRGHNRRPTNEAKKIRELFMNYFNNEGALEWQQRMVH</sequence>
<organism evidence="4 5">
    <name type="scientific">Acanthoscelides obtectus</name>
    <name type="common">Bean weevil</name>
    <name type="synonym">Bruchus obtectus</name>
    <dbReference type="NCBI Taxonomy" id="200917"/>
    <lineage>
        <taxon>Eukaryota</taxon>
        <taxon>Metazoa</taxon>
        <taxon>Ecdysozoa</taxon>
        <taxon>Arthropoda</taxon>
        <taxon>Hexapoda</taxon>
        <taxon>Insecta</taxon>
        <taxon>Pterygota</taxon>
        <taxon>Neoptera</taxon>
        <taxon>Endopterygota</taxon>
        <taxon>Coleoptera</taxon>
        <taxon>Polyphaga</taxon>
        <taxon>Cucujiformia</taxon>
        <taxon>Chrysomeloidea</taxon>
        <taxon>Chrysomelidae</taxon>
        <taxon>Bruchinae</taxon>
        <taxon>Bruchini</taxon>
        <taxon>Acanthoscelides</taxon>
    </lineage>
</organism>
<reference evidence="4" key="1">
    <citation type="submission" date="2022-03" db="EMBL/GenBank/DDBJ databases">
        <authorList>
            <person name="Sayadi A."/>
        </authorList>
    </citation>
    <scope>NUCLEOTIDE SEQUENCE</scope>
</reference>
<accession>A0A9P0LKQ1</accession>
<comment type="caution">
    <text evidence="4">The sequence shown here is derived from an EMBL/GenBank/DDBJ whole genome shotgun (WGS) entry which is preliminary data.</text>
</comment>
<dbReference type="OrthoDB" id="6736547at2759"/>